<gene>
    <name evidence="3" type="ORF">FOD75_10705</name>
</gene>
<dbReference type="CDD" id="cd24023">
    <property type="entry name" value="ASKHA_NBD_ParM_Alp7A-like"/>
    <property type="match status" value="1"/>
</dbReference>
<reference evidence="3 4" key="1">
    <citation type="submission" date="2019-07" db="EMBL/GenBank/DDBJ databases">
        <title>Gastrointestinal microbiota of Peromyscus leucopus, the white-footed mouse.</title>
        <authorList>
            <person name="Milovic A."/>
            <person name="Bassam K."/>
            <person name="Barbour A.G."/>
        </authorList>
    </citation>
    <scope>NUCLEOTIDE SEQUENCE [LARGE SCALE GENOMIC DNA]</scope>
    <source>
        <strain evidence="3 4">LL7</strain>
        <plasmid evidence="3 4">unnamed</plasmid>
    </source>
</reference>
<feature type="domain" description="Actin homologue MreB-like C-terminal" evidence="2">
    <location>
        <begin position="237"/>
        <end position="356"/>
    </location>
</feature>
<dbReference type="InterPro" id="IPR049067">
    <property type="entry name" value="MreB-like_C"/>
</dbReference>
<dbReference type="SUPFAM" id="SSF53067">
    <property type="entry name" value="Actin-like ATPase domain"/>
    <property type="match status" value="1"/>
</dbReference>
<dbReference type="InterPro" id="IPR043129">
    <property type="entry name" value="ATPase_NBD"/>
</dbReference>
<dbReference type="Gene3D" id="3.30.420.40">
    <property type="match status" value="2"/>
</dbReference>
<feature type="domain" description="Actin-like protein N-terminal" evidence="1">
    <location>
        <begin position="7"/>
        <end position="190"/>
    </location>
</feature>
<proteinExistence type="predicted"/>
<protein>
    <submittedName>
        <fullName evidence="3">ParM/StbA family protein</fullName>
    </submittedName>
</protein>
<evidence type="ECO:0000313" key="3">
    <source>
        <dbReference type="EMBL" id="QDR73561.1"/>
    </source>
</evidence>
<evidence type="ECO:0000259" key="2">
    <source>
        <dbReference type="Pfam" id="PF21522"/>
    </source>
</evidence>
<dbReference type="Proteomes" id="UP000316394">
    <property type="component" value="Plasmid unnamed"/>
</dbReference>
<dbReference type="EMBL" id="CP041677">
    <property type="protein sequence ID" value="QDR73561.1"/>
    <property type="molecule type" value="Genomic_DNA"/>
</dbReference>
<evidence type="ECO:0000259" key="1">
    <source>
        <dbReference type="Pfam" id="PF17989"/>
    </source>
</evidence>
<dbReference type="Pfam" id="PF21522">
    <property type="entry name" value="MreB-like_C"/>
    <property type="match status" value="1"/>
</dbReference>
<dbReference type="Pfam" id="PF17989">
    <property type="entry name" value="ALP_N"/>
    <property type="match status" value="1"/>
</dbReference>
<geneLocation type="plasmid" evidence="3 4">
    <name>unnamed</name>
</geneLocation>
<name>A0A517D881_LIMRT</name>
<keyword evidence="3" id="KW-0614">Plasmid</keyword>
<sequence>MMKLENDLGYGSIKANVAGERVKFPSVVAEQREQDIMAPVEFTDKASEDQYMADFLNRMDVTVSSSAVNQQGRFLIGEAAIKSGLPLTTFDINALTGKADSDLALIFTLSLIAGKAVKEAYKAGNDLSDPISVEVPLVTALPVQEGKKKGVKDQYKARYLDTSHQVTFHNFTDPVTVTIKFSQVSVANEGETAAVFIASNQNKKLTSGLKADFDKHFPDQKDDVTATDLISSQNKIILDIGGGTVDIIVIAGGRAVAAASASMNEGYDNALDEAVEYLKEQQYNFNDRTQLKEFLAQKVTGLSRKRHERVEEMVYKQVQPFSKRIVENVSKAAGKLSSGIEEVIAVGGGSIPMEEHSDLRERLVNKLKEFNGGDVIPVIFAPAEFAQTLNLDGLEYIQEHLTK</sequence>
<dbReference type="AlphaFoldDB" id="A0A517D881"/>
<organism evidence="3 4">
    <name type="scientific">Limosilactobacillus reuteri</name>
    <name type="common">Lactobacillus reuteri</name>
    <dbReference type="NCBI Taxonomy" id="1598"/>
    <lineage>
        <taxon>Bacteria</taxon>
        <taxon>Bacillati</taxon>
        <taxon>Bacillota</taxon>
        <taxon>Bacilli</taxon>
        <taxon>Lactobacillales</taxon>
        <taxon>Lactobacillaceae</taxon>
        <taxon>Limosilactobacillus</taxon>
    </lineage>
</organism>
<dbReference type="InterPro" id="IPR040607">
    <property type="entry name" value="ALP_N"/>
</dbReference>
<evidence type="ECO:0000313" key="4">
    <source>
        <dbReference type="Proteomes" id="UP000316394"/>
    </source>
</evidence>
<accession>A0A517D881</accession>